<dbReference type="Proteomes" id="UP000272051">
    <property type="component" value="Unassembled WGS sequence"/>
</dbReference>
<dbReference type="AlphaFoldDB" id="A0A497EPP7"/>
<feature type="domain" description="Ribbon-helix-helix protein CopG" evidence="1">
    <location>
        <begin position="5"/>
        <end position="42"/>
    </location>
</feature>
<dbReference type="InterPro" id="IPR002145">
    <property type="entry name" value="CopG"/>
</dbReference>
<protein>
    <recommendedName>
        <fullName evidence="1">Ribbon-helix-helix protein CopG domain-containing protein</fullName>
    </recommendedName>
</protein>
<comment type="caution">
    <text evidence="2">The sequence shown here is derived from an EMBL/GenBank/DDBJ whole genome shotgun (WGS) entry which is preliminary data.</text>
</comment>
<dbReference type="CDD" id="cd22231">
    <property type="entry name" value="RHH_NikR_HicB-like"/>
    <property type="match status" value="1"/>
</dbReference>
<dbReference type="GO" id="GO:0006355">
    <property type="term" value="P:regulation of DNA-templated transcription"/>
    <property type="evidence" value="ECO:0007669"/>
    <property type="project" value="InterPro"/>
</dbReference>
<organism evidence="2 3">
    <name type="scientific">Thermoproteota archaeon</name>
    <dbReference type="NCBI Taxonomy" id="2056631"/>
    <lineage>
        <taxon>Archaea</taxon>
        <taxon>Thermoproteota</taxon>
    </lineage>
</organism>
<reference evidence="2 3" key="1">
    <citation type="submission" date="2018-06" db="EMBL/GenBank/DDBJ databases">
        <title>Extensive metabolic versatility and redundancy in microbially diverse, dynamic hydrothermal sediments.</title>
        <authorList>
            <person name="Dombrowski N."/>
            <person name="Teske A."/>
            <person name="Baker B.J."/>
        </authorList>
    </citation>
    <scope>NUCLEOTIDE SEQUENCE [LARGE SCALE GENOMIC DNA]</scope>
    <source>
        <strain evidence="2">B34_G17</strain>
    </source>
</reference>
<gene>
    <name evidence="2" type="ORF">DRJ33_08370</name>
</gene>
<dbReference type="EMBL" id="QMQX01000217">
    <property type="protein sequence ID" value="RLE49325.1"/>
    <property type="molecule type" value="Genomic_DNA"/>
</dbReference>
<dbReference type="Pfam" id="PF01402">
    <property type="entry name" value="RHH_1"/>
    <property type="match status" value="1"/>
</dbReference>
<sequence>MKSPKPINVRLTNKLLNEVDELVKRFSLTRSEIIRQALVFYLSALRSTSQSLISLPKLRLTSPSYARRGDVLLIKRTHGDIIAISCSSSGGIGEKSLDKVKVPGRLLGMCMARLAIMDLMCINAKLLGIALSLSVNPADSREITEGVKVILSKTGIDADRSLLLNAEEVIEVDQTGLGIMAIGEASEDQLKIGASKPGDKLVLVGKPCSGELALRAIEAGRAVELWEVERLLTLEIVHEVIPVDSKGVEHEALTLAYTSGRRLRFYENINADLRCSGGPATAVLLTVDPQGVGEIKKLTSKPVEVIGELT</sequence>
<name>A0A497EPP7_9CREN</name>
<proteinExistence type="predicted"/>
<evidence type="ECO:0000313" key="2">
    <source>
        <dbReference type="EMBL" id="RLE49325.1"/>
    </source>
</evidence>
<dbReference type="Gene3D" id="1.10.1220.10">
    <property type="entry name" value="Met repressor-like"/>
    <property type="match status" value="1"/>
</dbReference>
<evidence type="ECO:0000259" key="1">
    <source>
        <dbReference type="Pfam" id="PF01402"/>
    </source>
</evidence>
<accession>A0A497EPP7</accession>
<dbReference type="InterPro" id="IPR013321">
    <property type="entry name" value="Arc_rbn_hlx_hlx"/>
</dbReference>
<evidence type="ECO:0000313" key="3">
    <source>
        <dbReference type="Proteomes" id="UP000272051"/>
    </source>
</evidence>